<gene>
    <name evidence="2" type="ORF">HKB35_20940</name>
</gene>
<dbReference type="Proteomes" id="UP000565155">
    <property type="component" value="Unassembled WGS sequence"/>
</dbReference>
<evidence type="ECO:0000313" key="2">
    <source>
        <dbReference type="EMBL" id="NMR76081.1"/>
    </source>
</evidence>
<reference evidence="2 3" key="1">
    <citation type="submission" date="2020-04" db="EMBL/GenBank/DDBJ databases">
        <title>Whole-genome sequencing of Vibrio spp. from China reveals different genetic environments of blaCTX-M-14 among diverse lineages.</title>
        <authorList>
            <person name="Zheng Z."/>
            <person name="Ye L."/>
            <person name="Chen S."/>
        </authorList>
    </citation>
    <scope>NUCLEOTIDE SEQUENCE [LARGE SCALE GENOMIC DNA]</scope>
    <source>
        <strain evidence="2 3">Vb1636</strain>
    </source>
</reference>
<feature type="region of interest" description="Disordered" evidence="1">
    <location>
        <begin position="157"/>
        <end position="177"/>
    </location>
</feature>
<sequence length="254" mass="26663">MLDTQEQIEQFRQFLDLGGLKEAENLTRGKSLKVKCESLSEKLSGCVSEDIEDYQGASKLVATLKGLNGSVSATVATLTQWNEHLVLITDPTDLEQVSIGVNVKHKVDGTEDNVPAPSILPITSKEELKALEAVINGLSGHVDAAVSLMAQINGALTPPAPPTGGSGSDGGATLPPPVLPPELANKADALNEVMAPLAGGVASSSKVIEAMIIASREERTLALDYFTKAISFTICSNQTKKTSIKDATAEVFPL</sequence>
<comment type="caution">
    <text evidence="2">The sequence shown here is derived from an EMBL/GenBank/DDBJ whole genome shotgun (WGS) entry which is preliminary data.</text>
</comment>
<proteinExistence type="predicted"/>
<evidence type="ECO:0000256" key="1">
    <source>
        <dbReference type="SAM" id="MobiDB-lite"/>
    </source>
</evidence>
<accession>A0A7Y0N074</accession>
<name>A0A7Y0N074_VIBAL</name>
<evidence type="ECO:0000313" key="3">
    <source>
        <dbReference type="Proteomes" id="UP000565155"/>
    </source>
</evidence>
<dbReference type="AlphaFoldDB" id="A0A7Y0N074"/>
<organism evidence="2 3">
    <name type="scientific">Vibrio alginolyticus</name>
    <dbReference type="NCBI Taxonomy" id="663"/>
    <lineage>
        <taxon>Bacteria</taxon>
        <taxon>Pseudomonadati</taxon>
        <taxon>Pseudomonadota</taxon>
        <taxon>Gammaproteobacteria</taxon>
        <taxon>Vibrionales</taxon>
        <taxon>Vibrionaceae</taxon>
        <taxon>Vibrio</taxon>
    </lineage>
</organism>
<dbReference type="RefSeq" id="WP_169629037.1">
    <property type="nucleotide sequence ID" value="NZ_JABCMA010000035.1"/>
</dbReference>
<dbReference type="EMBL" id="JABCMA010000035">
    <property type="protein sequence ID" value="NMR76081.1"/>
    <property type="molecule type" value="Genomic_DNA"/>
</dbReference>
<protein>
    <submittedName>
        <fullName evidence="2">Uncharacterized protein</fullName>
    </submittedName>
</protein>